<dbReference type="SUPFAM" id="SSF53335">
    <property type="entry name" value="S-adenosyl-L-methionine-dependent methyltransferases"/>
    <property type="match status" value="1"/>
</dbReference>
<evidence type="ECO:0000259" key="4">
    <source>
        <dbReference type="Pfam" id="PF13649"/>
    </source>
</evidence>
<dbReference type="RefSeq" id="WP_330158162.1">
    <property type="nucleotide sequence ID" value="NZ_BAAAJA010000011.1"/>
</dbReference>
<dbReference type="PANTHER" id="PTHR43464">
    <property type="entry name" value="METHYLTRANSFERASE"/>
    <property type="match status" value="1"/>
</dbReference>
<evidence type="ECO:0000256" key="1">
    <source>
        <dbReference type="ARBA" id="ARBA00022603"/>
    </source>
</evidence>
<dbReference type="EC" id="2.1.-.-" evidence="5"/>
<dbReference type="CDD" id="cd02440">
    <property type="entry name" value="AdoMet_MTases"/>
    <property type="match status" value="1"/>
</dbReference>
<dbReference type="Pfam" id="PF13649">
    <property type="entry name" value="Methyltransf_25"/>
    <property type="match status" value="1"/>
</dbReference>
<dbReference type="EMBL" id="JAUUCC010000022">
    <property type="protein sequence ID" value="MEE2050991.1"/>
    <property type="molecule type" value="Genomic_DNA"/>
</dbReference>
<dbReference type="GO" id="GO:0008168">
    <property type="term" value="F:methyltransferase activity"/>
    <property type="evidence" value="ECO:0007669"/>
    <property type="project" value="UniProtKB-KW"/>
</dbReference>
<dbReference type="InterPro" id="IPR029063">
    <property type="entry name" value="SAM-dependent_MTases_sf"/>
</dbReference>
<dbReference type="Gene3D" id="3.40.50.150">
    <property type="entry name" value="Vaccinia Virus protein VP39"/>
    <property type="match status" value="1"/>
</dbReference>
<evidence type="ECO:0000256" key="2">
    <source>
        <dbReference type="ARBA" id="ARBA00022679"/>
    </source>
</evidence>
<keyword evidence="2 5" id="KW-0808">Transferase</keyword>
<organism evidence="5 6">
    <name type="scientific">Nocardiopsis tropica</name>
    <dbReference type="NCBI Taxonomy" id="109330"/>
    <lineage>
        <taxon>Bacteria</taxon>
        <taxon>Bacillati</taxon>
        <taxon>Actinomycetota</taxon>
        <taxon>Actinomycetes</taxon>
        <taxon>Streptosporangiales</taxon>
        <taxon>Nocardiopsidaceae</taxon>
        <taxon>Nocardiopsis</taxon>
    </lineage>
</organism>
<dbReference type="GO" id="GO:0032259">
    <property type="term" value="P:methylation"/>
    <property type="evidence" value="ECO:0007669"/>
    <property type="project" value="UniProtKB-KW"/>
</dbReference>
<evidence type="ECO:0000313" key="6">
    <source>
        <dbReference type="Proteomes" id="UP001348641"/>
    </source>
</evidence>
<evidence type="ECO:0000256" key="3">
    <source>
        <dbReference type="ARBA" id="ARBA00022691"/>
    </source>
</evidence>
<keyword evidence="3" id="KW-0949">S-adenosyl-L-methionine</keyword>
<accession>A0ABU7KP12</accession>
<reference evidence="5 6" key="1">
    <citation type="submission" date="2023-07" db="EMBL/GenBank/DDBJ databases">
        <authorList>
            <person name="Girao M."/>
            <person name="Carvalho M.F."/>
        </authorList>
    </citation>
    <scope>NUCLEOTIDE SEQUENCE [LARGE SCALE GENOMIC DNA]</scope>
    <source>
        <strain evidence="5 6">66/93</strain>
    </source>
</reference>
<protein>
    <submittedName>
        <fullName evidence="5">Class I SAM-dependent methyltransferase</fullName>
        <ecNumber evidence="5">2.1.-.-</ecNumber>
    </submittedName>
</protein>
<sequence>MTRIDFDVFYRSSLNGSARLEEAPWDGADPHGGLVAIQDEGGICSPVLEVGCGSGDNAVHLARHGHRVVAVDASPTAVAKAVLRAREARVPVDFRVEDATRIDASVGDFSTIVDIAHFHRLGDPERSLYLKALHAVSHPGTWLVLLSLSDRVPHSAPGPHRLSEYELRTSLSAAGWWVRSMRVSALGTPSSAGSDPAWLVEAERL</sequence>
<keyword evidence="1 5" id="KW-0489">Methyltransferase</keyword>
<name>A0ABU7KP12_9ACTN</name>
<evidence type="ECO:0000313" key="5">
    <source>
        <dbReference type="EMBL" id="MEE2050991.1"/>
    </source>
</evidence>
<dbReference type="PANTHER" id="PTHR43464:SF19">
    <property type="entry name" value="UBIQUINONE BIOSYNTHESIS O-METHYLTRANSFERASE, MITOCHONDRIAL"/>
    <property type="match status" value="1"/>
</dbReference>
<dbReference type="Proteomes" id="UP001348641">
    <property type="component" value="Unassembled WGS sequence"/>
</dbReference>
<gene>
    <name evidence="5" type="ORF">Q8A49_10855</name>
</gene>
<feature type="domain" description="Methyltransferase" evidence="4">
    <location>
        <begin position="47"/>
        <end position="140"/>
    </location>
</feature>
<proteinExistence type="predicted"/>
<dbReference type="InterPro" id="IPR041698">
    <property type="entry name" value="Methyltransf_25"/>
</dbReference>
<comment type="caution">
    <text evidence="5">The sequence shown here is derived from an EMBL/GenBank/DDBJ whole genome shotgun (WGS) entry which is preliminary data.</text>
</comment>